<accession>A0A1U8KNZ2</accession>
<dbReference type="GO" id="GO:0010333">
    <property type="term" value="F:terpene synthase activity"/>
    <property type="evidence" value="ECO:0000318"/>
    <property type="project" value="GO_Central"/>
</dbReference>
<sequence length="251" mass="28988">MEMMGRWWKRLKMKDKLPFARDRMVECYFLAMGSVPDPKFSKCRRNLTKFGSLATILDDVYDIYGQCISFINAQLLWDLEATVELPEYMNVCYKAMYNHVNEMVEDALNTLGLDILPYIKDQWMCYVQSLHVDSGGYMPTTLEAYFKNAWISIGIAVGLAYVEMERGETTSSTQCYMIQGVSAEEARDHIKDLICDSWKKLNKLVAQSSLPTGFAETALAMISCLSKIYNYRYDDITRDGWSALQVKWDLY</sequence>
<dbReference type="PANTHER" id="PTHR31225:SF218">
    <property type="entry name" value="GERANIOL SYNTHASE, CHLOROPLASTIC-LIKE"/>
    <property type="match status" value="1"/>
</dbReference>
<dbReference type="GeneID" id="107919181"/>
<organism evidence="3 4">
    <name type="scientific">Gossypium hirsutum</name>
    <name type="common">Upland cotton</name>
    <name type="synonym">Gossypium mexicanum</name>
    <dbReference type="NCBI Taxonomy" id="3635"/>
    <lineage>
        <taxon>Eukaryota</taxon>
        <taxon>Viridiplantae</taxon>
        <taxon>Streptophyta</taxon>
        <taxon>Embryophyta</taxon>
        <taxon>Tracheophyta</taxon>
        <taxon>Spermatophyta</taxon>
        <taxon>Magnoliopsida</taxon>
        <taxon>eudicotyledons</taxon>
        <taxon>Gunneridae</taxon>
        <taxon>Pentapetalae</taxon>
        <taxon>rosids</taxon>
        <taxon>malvids</taxon>
        <taxon>Malvales</taxon>
        <taxon>Malvaceae</taxon>
        <taxon>Malvoideae</taxon>
        <taxon>Gossypium</taxon>
    </lineage>
</organism>
<dbReference type="OrthoDB" id="1936865at2759"/>
<proteinExistence type="predicted"/>
<dbReference type="Proteomes" id="UP000818029">
    <property type="component" value="Chromosome D13"/>
</dbReference>
<dbReference type="Gene3D" id="1.10.600.10">
    <property type="entry name" value="Farnesyl Diphosphate Synthase"/>
    <property type="match status" value="2"/>
</dbReference>
<dbReference type="SUPFAM" id="SSF48576">
    <property type="entry name" value="Terpenoid synthases"/>
    <property type="match status" value="1"/>
</dbReference>
<evidence type="ECO:0000313" key="3">
    <source>
        <dbReference type="Proteomes" id="UP000818029"/>
    </source>
</evidence>
<name>A0A1U8KNZ2_GOSHI</name>
<dbReference type="InterPro" id="IPR005630">
    <property type="entry name" value="Terpene_synthase_metal-bd"/>
</dbReference>
<protein>
    <submittedName>
        <fullName evidence="4">Geraniol synthase, chloroplastic-like</fullName>
    </submittedName>
</protein>
<dbReference type="GO" id="GO:0016114">
    <property type="term" value="P:terpenoid biosynthetic process"/>
    <property type="evidence" value="ECO:0007669"/>
    <property type="project" value="InterPro"/>
</dbReference>
<dbReference type="InterPro" id="IPR008949">
    <property type="entry name" value="Isoprenoid_synthase_dom_sf"/>
</dbReference>
<gene>
    <name evidence="4" type="primary">LOC107919181</name>
</gene>
<dbReference type="STRING" id="3635.A0A1U8KNZ2"/>
<dbReference type="PANTHER" id="PTHR31225">
    <property type="entry name" value="OS04G0344100 PROTEIN-RELATED"/>
    <property type="match status" value="1"/>
</dbReference>
<feature type="domain" description="Terpene synthase metal-binding" evidence="2">
    <location>
        <begin position="9"/>
        <end position="159"/>
    </location>
</feature>
<evidence type="ECO:0000259" key="2">
    <source>
        <dbReference type="Pfam" id="PF03936"/>
    </source>
</evidence>
<dbReference type="PaxDb" id="3635-A0A1U8KNZ2"/>
<reference evidence="3" key="1">
    <citation type="journal article" date="2020" name="Nat. Genet.">
        <title>Genomic diversifications of five Gossypium allopolyploid species and their impact on cotton improvement.</title>
        <authorList>
            <person name="Chen Z.J."/>
            <person name="Sreedasyam A."/>
            <person name="Ando A."/>
            <person name="Song Q."/>
            <person name="De Santiago L.M."/>
            <person name="Hulse-Kemp A.M."/>
            <person name="Ding M."/>
            <person name="Ye W."/>
            <person name="Kirkbride R.C."/>
            <person name="Jenkins J."/>
            <person name="Plott C."/>
            <person name="Lovell J."/>
            <person name="Lin Y.M."/>
            <person name="Vaughn R."/>
            <person name="Liu B."/>
            <person name="Simpson S."/>
            <person name="Scheffler B.E."/>
            <person name="Wen L."/>
            <person name="Saski C.A."/>
            <person name="Grover C.E."/>
            <person name="Hu G."/>
            <person name="Conover J.L."/>
            <person name="Carlson J.W."/>
            <person name="Shu S."/>
            <person name="Boston L.B."/>
            <person name="Williams M."/>
            <person name="Peterson D.G."/>
            <person name="McGee K."/>
            <person name="Jones D.C."/>
            <person name="Wendel J.F."/>
            <person name="Stelly D.M."/>
            <person name="Grimwood J."/>
            <person name="Schmutz J."/>
        </authorList>
    </citation>
    <scope>NUCLEOTIDE SEQUENCE [LARGE SCALE GENOMIC DNA]</scope>
    <source>
        <strain evidence="3">cv. TM-1</strain>
    </source>
</reference>
<dbReference type="GO" id="GO:0000287">
    <property type="term" value="F:magnesium ion binding"/>
    <property type="evidence" value="ECO:0007669"/>
    <property type="project" value="InterPro"/>
</dbReference>
<dbReference type="RefSeq" id="XP_016704187.1">
    <property type="nucleotide sequence ID" value="XM_016848698.1"/>
</dbReference>
<dbReference type="Pfam" id="PF03936">
    <property type="entry name" value="Terpene_synth_C"/>
    <property type="match status" value="1"/>
</dbReference>
<evidence type="ECO:0000256" key="1">
    <source>
        <dbReference type="ARBA" id="ARBA00022723"/>
    </source>
</evidence>
<dbReference type="GO" id="GO:0046246">
    <property type="term" value="P:terpene biosynthetic process"/>
    <property type="evidence" value="ECO:0000318"/>
    <property type="project" value="GO_Central"/>
</dbReference>
<keyword evidence="1" id="KW-0479">Metal-binding</keyword>
<dbReference type="Pfam" id="PF19086">
    <property type="entry name" value="Terpene_syn_C_2"/>
    <property type="match status" value="1"/>
</dbReference>
<keyword evidence="3" id="KW-1185">Reference proteome</keyword>
<evidence type="ECO:0000313" key="4">
    <source>
        <dbReference type="RefSeq" id="XP_016704187.1"/>
    </source>
</evidence>
<dbReference type="AlphaFoldDB" id="A0A1U8KNZ2"/>
<dbReference type="InterPro" id="IPR050148">
    <property type="entry name" value="Terpene_synthase-like"/>
</dbReference>
<dbReference type="KEGG" id="ghi:107919181"/>
<reference evidence="4" key="2">
    <citation type="submission" date="2025-08" db="UniProtKB">
        <authorList>
            <consortium name="RefSeq"/>
        </authorList>
    </citation>
    <scope>IDENTIFICATION</scope>
</reference>